<dbReference type="InterPro" id="IPR001138">
    <property type="entry name" value="Zn2Cys6_DnaBD"/>
</dbReference>
<evidence type="ECO:0000313" key="9">
    <source>
        <dbReference type="EMBL" id="TKX23965.1"/>
    </source>
</evidence>
<dbReference type="InterPro" id="IPR036864">
    <property type="entry name" value="Zn2-C6_fun-type_DNA-bd_sf"/>
</dbReference>
<keyword evidence="3" id="KW-0805">Transcription regulation</keyword>
<feature type="compositionally biased region" description="Pro residues" evidence="7">
    <location>
        <begin position="29"/>
        <end position="43"/>
    </location>
</feature>
<comment type="caution">
    <text evidence="9">The sequence shown here is derived from an EMBL/GenBank/DDBJ whole genome shotgun (WGS) entry which is preliminary data.</text>
</comment>
<dbReference type="AlphaFoldDB" id="A0A4U7B2R0"/>
<proteinExistence type="predicted"/>
<organism evidence="9 10">
    <name type="scientific">Elsinoe australis</name>
    <dbReference type="NCBI Taxonomy" id="40998"/>
    <lineage>
        <taxon>Eukaryota</taxon>
        <taxon>Fungi</taxon>
        <taxon>Dikarya</taxon>
        <taxon>Ascomycota</taxon>
        <taxon>Pezizomycotina</taxon>
        <taxon>Dothideomycetes</taxon>
        <taxon>Dothideomycetidae</taxon>
        <taxon>Myriangiales</taxon>
        <taxon>Elsinoaceae</taxon>
        <taxon>Elsinoe</taxon>
    </lineage>
</organism>
<evidence type="ECO:0000256" key="2">
    <source>
        <dbReference type="ARBA" id="ARBA00022833"/>
    </source>
</evidence>
<dbReference type="SMART" id="SM00066">
    <property type="entry name" value="GAL4"/>
    <property type="match status" value="1"/>
</dbReference>
<keyword evidence="6" id="KW-0539">Nucleus</keyword>
<dbReference type="GO" id="GO:0000981">
    <property type="term" value="F:DNA-binding transcription factor activity, RNA polymerase II-specific"/>
    <property type="evidence" value="ECO:0007669"/>
    <property type="project" value="InterPro"/>
</dbReference>
<keyword evidence="2" id="KW-0862">Zinc</keyword>
<dbReference type="GO" id="GO:0008270">
    <property type="term" value="F:zinc ion binding"/>
    <property type="evidence" value="ECO:0007669"/>
    <property type="project" value="InterPro"/>
</dbReference>
<reference evidence="9 10" key="1">
    <citation type="submission" date="2018-02" db="EMBL/GenBank/DDBJ databases">
        <title>Draft genome sequences of Elsinoe sp., causing black scab on jojoba.</title>
        <authorList>
            <person name="Stodart B."/>
            <person name="Jeffress S."/>
            <person name="Ash G."/>
            <person name="Arun Chinnappa K."/>
        </authorList>
    </citation>
    <scope>NUCLEOTIDE SEQUENCE [LARGE SCALE GENOMIC DNA]</scope>
    <source>
        <strain evidence="9 10">Hillstone_2</strain>
    </source>
</reference>
<dbReference type="EMBL" id="PTQR01000050">
    <property type="protein sequence ID" value="TKX23965.1"/>
    <property type="molecule type" value="Genomic_DNA"/>
</dbReference>
<evidence type="ECO:0000313" key="10">
    <source>
        <dbReference type="Proteomes" id="UP000308133"/>
    </source>
</evidence>
<sequence length="591" mass="64715">MAQPPKLPPVQSLESQPPSQMQQVLPQHYAPPPPPPHHPPQQPSPTNEAQQPYQQQQGPVYSNTNGHAQSQYSPPGINGTNGVPNGNHRVLYPIPPQNGADTRPVKREIKRRTKTGCLTCRKRRIKCDEGHPSCRNCQKSKRECLGYDPIFKSQGPNTDRDGPSLVHLPPHPISLPPLINGHPPSYPPTHHYQAQAPAPGHGAPITLPPVQTLEPSSQHDTALDPALGTASSGPALANPAPVPAPPPATAPDTGISELRPFRKRKPIWIEDLFLADGASPSTSPAYDPSAPPPSDAEIVDIKALFTNQYAPALNTFFETTWYTEHGTVYILTRSSDVQFLAHCSRIFKSRPANTSSEGTSIPSIETKLVWILATLARRAWEATQSADTQLADLLHRLDVLEHLVIGAILPTNLVPPAPQPPKNPPPDAIPTQDFLSHSFWYHLGTFAAQDDCIPTYHQQSNANHLITTSMSAMRQILSVLENRDVLYSIAIARHIGGRLEKLDDSRTLVGRSSDPEEAMNKFGVAWRFLGDEEVGGTTGVVRGLAGMGRRGVFRGRVEEEERNGYVEAKRPDERHEAAKQEEVKVEEGEGR</sequence>
<dbReference type="Proteomes" id="UP000308133">
    <property type="component" value="Unassembled WGS sequence"/>
</dbReference>
<keyword evidence="1" id="KW-0479">Metal-binding</keyword>
<keyword evidence="5" id="KW-0804">Transcription</keyword>
<feature type="compositionally biased region" description="Low complexity" evidence="7">
    <location>
        <begin position="193"/>
        <end position="204"/>
    </location>
</feature>
<feature type="region of interest" description="Disordered" evidence="7">
    <location>
        <begin position="561"/>
        <end position="591"/>
    </location>
</feature>
<evidence type="ECO:0000256" key="1">
    <source>
        <dbReference type="ARBA" id="ARBA00022723"/>
    </source>
</evidence>
<dbReference type="GO" id="GO:0003677">
    <property type="term" value="F:DNA binding"/>
    <property type="evidence" value="ECO:0007669"/>
    <property type="project" value="UniProtKB-KW"/>
</dbReference>
<evidence type="ECO:0000256" key="5">
    <source>
        <dbReference type="ARBA" id="ARBA00023163"/>
    </source>
</evidence>
<evidence type="ECO:0000256" key="7">
    <source>
        <dbReference type="SAM" id="MobiDB-lite"/>
    </source>
</evidence>
<feature type="region of interest" description="Disordered" evidence="7">
    <location>
        <begin position="175"/>
        <end position="257"/>
    </location>
</feature>
<dbReference type="InterPro" id="IPR052360">
    <property type="entry name" value="Transcr_Regulatory_Proteins"/>
</dbReference>
<evidence type="ECO:0000259" key="8">
    <source>
        <dbReference type="PROSITE" id="PS50048"/>
    </source>
</evidence>
<accession>A0A4U7B2R0</accession>
<protein>
    <submittedName>
        <fullName evidence="9">Fungal Zn(2)-Cys(6) binuclear cluster domain-containing protein 11</fullName>
    </submittedName>
</protein>
<dbReference type="PANTHER" id="PTHR36206">
    <property type="entry name" value="ASPERCRYPTIN BIOSYNTHESIS CLUSTER-SPECIFIC TRANSCRIPTION REGULATOR ATNN-RELATED"/>
    <property type="match status" value="1"/>
</dbReference>
<dbReference type="Gene3D" id="4.10.240.10">
    <property type="entry name" value="Zn(2)-C6 fungal-type DNA-binding domain"/>
    <property type="match status" value="1"/>
</dbReference>
<feature type="compositionally biased region" description="Polar residues" evidence="7">
    <location>
        <begin position="58"/>
        <end position="84"/>
    </location>
</feature>
<keyword evidence="4" id="KW-0238">DNA-binding</keyword>
<dbReference type="PANTHER" id="PTHR36206:SF13">
    <property type="entry name" value="TRANSCRIPTIONAL REGULATORY PROTEIN MOC3"/>
    <property type="match status" value="1"/>
</dbReference>
<dbReference type="PROSITE" id="PS00463">
    <property type="entry name" value="ZN2_CY6_FUNGAL_1"/>
    <property type="match status" value="1"/>
</dbReference>
<dbReference type="Pfam" id="PF00172">
    <property type="entry name" value="Zn_clus"/>
    <property type="match status" value="1"/>
</dbReference>
<feature type="domain" description="Zn(2)-C6 fungal-type" evidence="8">
    <location>
        <begin position="116"/>
        <end position="144"/>
    </location>
</feature>
<evidence type="ECO:0000256" key="6">
    <source>
        <dbReference type="ARBA" id="ARBA00023242"/>
    </source>
</evidence>
<name>A0A4U7B2R0_9PEZI</name>
<dbReference type="SUPFAM" id="SSF57701">
    <property type="entry name" value="Zn2/Cys6 DNA-binding domain"/>
    <property type="match status" value="1"/>
</dbReference>
<gene>
    <name evidence="9" type="ORF">C1H76_3903</name>
</gene>
<feature type="compositionally biased region" description="Pro residues" evidence="7">
    <location>
        <begin position="240"/>
        <end position="249"/>
    </location>
</feature>
<evidence type="ECO:0000256" key="4">
    <source>
        <dbReference type="ARBA" id="ARBA00023125"/>
    </source>
</evidence>
<evidence type="ECO:0000256" key="3">
    <source>
        <dbReference type="ARBA" id="ARBA00023015"/>
    </source>
</evidence>
<feature type="region of interest" description="Disordered" evidence="7">
    <location>
        <begin position="1"/>
        <end position="103"/>
    </location>
</feature>
<dbReference type="PROSITE" id="PS50048">
    <property type="entry name" value="ZN2_CY6_FUNGAL_2"/>
    <property type="match status" value="1"/>
</dbReference>
<dbReference type="CDD" id="cd00067">
    <property type="entry name" value="GAL4"/>
    <property type="match status" value="1"/>
</dbReference>
<feature type="compositionally biased region" description="Polar residues" evidence="7">
    <location>
        <begin position="12"/>
        <end position="25"/>
    </location>
</feature>